<evidence type="ECO:0000256" key="9">
    <source>
        <dbReference type="ARBA" id="ARBA00023136"/>
    </source>
</evidence>
<keyword evidence="6 11" id="KW-0256">Endoplasmic reticulum</keyword>
<evidence type="ECO:0000256" key="7">
    <source>
        <dbReference type="ARBA" id="ARBA00022989"/>
    </source>
</evidence>
<gene>
    <name evidence="12" type="ORF">NQ318_011797</name>
</gene>
<feature type="transmembrane region" description="Helical" evidence="11">
    <location>
        <begin position="26"/>
        <end position="47"/>
    </location>
</feature>
<proteinExistence type="inferred from homology"/>
<dbReference type="AlphaFoldDB" id="A0AAV8Y615"/>
<organism evidence="12 13">
    <name type="scientific">Aromia moschata</name>
    <dbReference type="NCBI Taxonomy" id="1265417"/>
    <lineage>
        <taxon>Eukaryota</taxon>
        <taxon>Metazoa</taxon>
        <taxon>Ecdysozoa</taxon>
        <taxon>Arthropoda</taxon>
        <taxon>Hexapoda</taxon>
        <taxon>Insecta</taxon>
        <taxon>Pterygota</taxon>
        <taxon>Neoptera</taxon>
        <taxon>Endopterygota</taxon>
        <taxon>Coleoptera</taxon>
        <taxon>Polyphaga</taxon>
        <taxon>Cucujiformia</taxon>
        <taxon>Chrysomeloidea</taxon>
        <taxon>Cerambycidae</taxon>
        <taxon>Cerambycinae</taxon>
        <taxon>Callichromatini</taxon>
        <taxon>Aromia</taxon>
    </lineage>
</organism>
<keyword evidence="4 11" id="KW-0808">Transferase</keyword>
<dbReference type="GO" id="GO:0019432">
    <property type="term" value="P:triglyceride biosynthetic process"/>
    <property type="evidence" value="ECO:0007669"/>
    <property type="project" value="TreeGrafter"/>
</dbReference>
<dbReference type="PANTHER" id="PTHR12317:SF79">
    <property type="entry name" value="ACYLTRANSFERASE"/>
    <property type="match status" value="1"/>
</dbReference>
<keyword evidence="9 11" id="KW-0472">Membrane</keyword>
<dbReference type="GO" id="GO:0005789">
    <property type="term" value="C:endoplasmic reticulum membrane"/>
    <property type="evidence" value="ECO:0007669"/>
    <property type="project" value="UniProtKB-SubCell"/>
</dbReference>
<keyword evidence="7 11" id="KW-1133">Transmembrane helix</keyword>
<dbReference type="SUPFAM" id="SSF69593">
    <property type="entry name" value="Glycerol-3-phosphate (1)-acyltransferase"/>
    <property type="match status" value="1"/>
</dbReference>
<accession>A0AAV8Y615</accession>
<evidence type="ECO:0000313" key="12">
    <source>
        <dbReference type="EMBL" id="KAJ8946391.1"/>
    </source>
</evidence>
<comment type="caution">
    <text evidence="11">Lacks conserved residue(s) required for the propagation of feature annotation.</text>
</comment>
<reference evidence="12" key="1">
    <citation type="journal article" date="2023" name="Insect Mol. Biol.">
        <title>Genome sequencing provides insights into the evolution of gene families encoding plant cell wall-degrading enzymes in longhorned beetles.</title>
        <authorList>
            <person name="Shin N.R."/>
            <person name="Okamura Y."/>
            <person name="Kirsch R."/>
            <person name="Pauchet Y."/>
        </authorList>
    </citation>
    <scope>NUCLEOTIDE SEQUENCE</scope>
    <source>
        <strain evidence="12">AMC_N1</strain>
    </source>
</reference>
<dbReference type="EMBL" id="JAPWTK010000187">
    <property type="protein sequence ID" value="KAJ8946391.1"/>
    <property type="molecule type" value="Genomic_DNA"/>
</dbReference>
<evidence type="ECO:0000256" key="5">
    <source>
        <dbReference type="ARBA" id="ARBA00022692"/>
    </source>
</evidence>
<dbReference type="InterPro" id="IPR007130">
    <property type="entry name" value="DAGAT"/>
</dbReference>
<dbReference type="Pfam" id="PF03982">
    <property type="entry name" value="DAGAT"/>
    <property type="match status" value="1"/>
</dbReference>
<evidence type="ECO:0000256" key="6">
    <source>
        <dbReference type="ARBA" id="ARBA00022824"/>
    </source>
</evidence>
<comment type="similarity">
    <text evidence="2 11">Belongs to the diacylglycerol acyltransferase family.</text>
</comment>
<name>A0AAV8Y615_9CUCU</name>
<protein>
    <recommendedName>
        <fullName evidence="11">Acyltransferase</fullName>
        <ecNumber evidence="11">2.3.1.-</ecNumber>
    </recommendedName>
</protein>
<evidence type="ECO:0000256" key="4">
    <source>
        <dbReference type="ARBA" id="ARBA00022679"/>
    </source>
</evidence>
<evidence type="ECO:0000256" key="1">
    <source>
        <dbReference type="ARBA" id="ARBA00004477"/>
    </source>
</evidence>
<evidence type="ECO:0000256" key="10">
    <source>
        <dbReference type="ARBA" id="ARBA00023315"/>
    </source>
</evidence>
<evidence type="ECO:0000256" key="3">
    <source>
        <dbReference type="ARBA" id="ARBA00022516"/>
    </source>
</evidence>
<evidence type="ECO:0000313" key="13">
    <source>
        <dbReference type="Proteomes" id="UP001162162"/>
    </source>
</evidence>
<dbReference type="CDD" id="cd07987">
    <property type="entry name" value="LPLAT_MGAT-like"/>
    <property type="match status" value="1"/>
</dbReference>
<keyword evidence="5 11" id="KW-0812">Transmembrane</keyword>
<comment type="subcellular location">
    <subcellularLocation>
        <location evidence="1 11">Endoplasmic reticulum membrane</location>
        <topology evidence="1 11">Multi-pass membrane protein</topology>
    </subcellularLocation>
</comment>
<dbReference type="GO" id="GO:0004144">
    <property type="term" value="F:diacylglycerol O-acyltransferase activity"/>
    <property type="evidence" value="ECO:0007669"/>
    <property type="project" value="TreeGrafter"/>
</dbReference>
<dbReference type="Proteomes" id="UP001162162">
    <property type="component" value="Unassembled WGS sequence"/>
</dbReference>
<keyword evidence="3" id="KW-0444">Lipid biosynthesis</keyword>
<evidence type="ECO:0000256" key="11">
    <source>
        <dbReference type="RuleBase" id="RU367023"/>
    </source>
</evidence>
<dbReference type="EC" id="2.3.1.-" evidence="11"/>
<dbReference type="PANTHER" id="PTHR12317">
    <property type="entry name" value="DIACYLGLYCEROL O-ACYLTRANSFERASE"/>
    <property type="match status" value="1"/>
</dbReference>
<keyword evidence="8" id="KW-0443">Lipid metabolism</keyword>
<sequence>MEVCGIKFAPLNVPLRRRLQTLAASAWFLIIYYGFIICSILAVYLIFYTSFKWIVVPYLLWVWFVDKTVAVTGGRRSHLVRSSSWWGYLKAYFPMTFHVLPGAKLDPKKNYLFSCFPHGIAPAGAFTFLVSDHSGFKESFPHHIPHVVTLGLLYSFPFVREFLLAIGGVPSTEAAIEDVLGKPGGGNVCGLFVGGIAEAFYCKPGVHRLKLKTRKGFVRLALKNGASLVPVYSFGETELFDQPNSAMARNINEIGYKWLGFPPLMLSGRGFFQYSFGILPRRHPVSVVVGEPIDVPKIEQPTREQVDEYHSKFVDKLIQLFEEQKFKYLEKPDGAKLIID</sequence>
<comment type="caution">
    <text evidence="12">The sequence shown here is derived from an EMBL/GenBank/DDBJ whole genome shotgun (WGS) entry which is preliminary data.</text>
</comment>
<keyword evidence="10" id="KW-0012">Acyltransferase</keyword>
<evidence type="ECO:0000256" key="8">
    <source>
        <dbReference type="ARBA" id="ARBA00023098"/>
    </source>
</evidence>
<evidence type="ECO:0000256" key="2">
    <source>
        <dbReference type="ARBA" id="ARBA00005420"/>
    </source>
</evidence>
<keyword evidence="13" id="KW-1185">Reference proteome</keyword>